<comment type="caution">
    <text evidence="3">The sequence shown here is derived from an EMBL/GenBank/DDBJ whole genome shotgun (WGS) entry which is preliminary data.</text>
</comment>
<dbReference type="Proteomes" id="UP000297814">
    <property type="component" value="Unassembled WGS sequence"/>
</dbReference>
<keyword evidence="4" id="KW-1185">Reference proteome</keyword>
<gene>
    <name evidence="3" type="ORF">BHYA_0152g00130</name>
</gene>
<reference evidence="3 4" key="1">
    <citation type="submission" date="2017-12" db="EMBL/GenBank/DDBJ databases">
        <title>Comparative genomics of Botrytis spp.</title>
        <authorList>
            <person name="Valero-Jimenez C.A."/>
            <person name="Tapia P."/>
            <person name="Veloso J."/>
            <person name="Silva-Moreno E."/>
            <person name="Staats M."/>
            <person name="Valdes J.H."/>
            <person name="Van Kan J.A.L."/>
        </authorList>
    </citation>
    <scope>NUCLEOTIDE SEQUENCE [LARGE SCALE GENOMIC DNA]</scope>
    <source>
        <strain evidence="3 4">Bh0001</strain>
    </source>
</reference>
<evidence type="ECO:0000256" key="1">
    <source>
        <dbReference type="ARBA" id="ARBA00035112"/>
    </source>
</evidence>
<evidence type="ECO:0000256" key="2">
    <source>
        <dbReference type="SAM" id="Phobius"/>
    </source>
</evidence>
<keyword evidence="2" id="KW-0812">Transmembrane</keyword>
<evidence type="ECO:0000313" key="4">
    <source>
        <dbReference type="Proteomes" id="UP000297814"/>
    </source>
</evidence>
<keyword evidence="2" id="KW-1133">Transmembrane helix</keyword>
<feature type="transmembrane region" description="Helical" evidence="2">
    <location>
        <begin position="51"/>
        <end position="71"/>
    </location>
</feature>
<name>A0A4Z1GHD5_9HELO</name>
<protein>
    <recommendedName>
        <fullName evidence="5">Tat pathway signal sequence</fullName>
    </recommendedName>
</protein>
<dbReference type="AlphaFoldDB" id="A0A4Z1GHD5"/>
<dbReference type="PANTHER" id="PTHR33365">
    <property type="entry name" value="YALI0B05434P"/>
    <property type="match status" value="1"/>
</dbReference>
<dbReference type="Pfam" id="PF11807">
    <property type="entry name" value="UstYa"/>
    <property type="match status" value="1"/>
</dbReference>
<organism evidence="3 4">
    <name type="scientific">Botrytis hyacinthi</name>
    <dbReference type="NCBI Taxonomy" id="278943"/>
    <lineage>
        <taxon>Eukaryota</taxon>
        <taxon>Fungi</taxon>
        <taxon>Dikarya</taxon>
        <taxon>Ascomycota</taxon>
        <taxon>Pezizomycotina</taxon>
        <taxon>Leotiomycetes</taxon>
        <taxon>Helotiales</taxon>
        <taxon>Sclerotiniaceae</taxon>
        <taxon>Botrytis</taxon>
    </lineage>
</organism>
<dbReference type="GO" id="GO:0043386">
    <property type="term" value="P:mycotoxin biosynthetic process"/>
    <property type="evidence" value="ECO:0007669"/>
    <property type="project" value="InterPro"/>
</dbReference>
<evidence type="ECO:0008006" key="5">
    <source>
        <dbReference type="Google" id="ProtNLM"/>
    </source>
</evidence>
<sequence>MSFFELKHSPEFTDLDDHERLLGTDDSSYGNFDVASTKVIEAFSLLKSWRLILAFICATYIIVSAPLLMILSQRSIPLLPYSPVNEVLSYERHPLYFGEDPKFTGAPQDVDEAWDYLLEPINIHTSREELEMAHATFGQDIVRLTNGKYVSVLSVHHELHCLNALRMNIFHDYYFPNATVEEEEYNISHMTHCVDTIRRSLMCKADVSLYTAYWIGDHNALPNKELRSESETVCVNWEAINAWSRERLLPRNKYKTRPGPFETNPLGA</sequence>
<accession>A0A4Z1GHD5</accession>
<proteinExistence type="inferred from homology"/>
<evidence type="ECO:0000313" key="3">
    <source>
        <dbReference type="EMBL" id="TGO35608.1"/>
    </source>
</evidence>
<dbReference type="PANTHER" id="PTHR33365:SF12">
    <property type="entry name" value="TAT PATHWAY SIGNAL SEQUENCE"/>
    <property type="match status" value="1"/>
</dbReference>
<dbReference type="InterPro" id="IPR021765">
    <property type="entry name" value="UstYa-like"/>
</dbReference>
<comment type="similarity">
    <text evidence="1">Belongs to the ustYa family.</text>
</comment>
<keyword evidence="2" id="KW-0472">Membrane</keyword>
<dbReference type="EMBL" id="PQXK01000152">
    <property type="protein sequence ID" value="TGO35608.1"/>
    <property type="molecule type" value="Genomic_DNA"/>
</dbReference>